<feature type="region of interest" description="Disordered" evidence="1">
    <location>
        <begin position="146"/>
        <end position="165"/>
    </location>
</feature>
<dbReference type="Proteomes" id="UP000472260">
    <property type="component" value="Unassembled WGS sequence"/>
</dbReference>
<proteinExistence type="predicted"/>
<dbReference type="AlphaFoldDB" id="A0A671RKM5"/>
<feature type="compositionally biased region" description="Polar residues" evidence="1">
    <location>
        <begin position="669"/>
        <end position="689"/>
    </location>
</feature>
<feature type="compositionally biased region" description="Polar residues" evidence="1">
    <location>
        <begin position="460"/>
        <end position="473"/>
    </location>
</feature>
<feature type="region of interest" description="Disordered" evidence="1">
    <location>
        <begin position="289"/>
        <end position="309"/>
    </location>
</feature>
<feature type="compositionally biased region" description="Low complexity" evidence="1">
    <location>
        <begin position="474"/>
        <end position="485"/>
    </location>
</feature>
<feature type="compositionally biased region" description="Low complexity" evidence="1">
    <location>
        <begin position="377"/>
        <end position="390"/>
    </location>
</feature>
<organism evidence="3 4">
    <name type="scientific">Sinocyclocheilus anshuiensis</name>
    <dbReference type="NCBI Taxonomy" id="1608454"/>
    <lineage>
        <taxon>Eukaryota</taxon>
        <taxon>Metazoa</taxon>
        <taxon>Chordata</taxon>
        <taxon>Craniata</taxon>
        <taxon>Vertebrata</taxon>
        <taxon>Euteleostomi</taxon>
        <taxon>Actinopterygii</taxon>
        <taxon>Neopterygii</taxon>
        <taxon>Teleostei</taxon>
        <taxon>Ostariophysi</taxon>
        <taxon>Cypriniformes</taxon>
        <taxon>Cyprinidae</taxon>
        <taxon>Cyprininae</taxon>
        <taxon>Sinocyclocheilus</taxon>
    </lineage>
</organism>
<feature type="signal peptide" evidence="2">
    <location>
        <begin position="1"/>
        <end position="23"/>
    </location>
</feature>
<feature type="compositionally biased region" description="Low complexity" evidence="1">
    <location>
        <begin position="116"/>
        <end position="125"/>
    </location>
</feature>
<feature type="compositionally biased region" description="Low complexity" evidence="1">
    <location>
        <begin position="654"/>
        <end position="668"/>
    </location>
</feature>
<reference evidence="3" key="1">
    <citation type="submission" date="2025-08" db="UniProtKB">
        <authorList>
            <consortium name="Ensembl"/>
        </authorList>
    </citation>
    <scope>IDENTIFICATION</scope>
</reference>
<feature type="region of interest" description="Disordered" evidence="1">
    <location>
        <begin position="610"/>
        <end position="717"/>
    </location>
</feature>
<feature type="compositionally biased region" description="Polar residues" evidence="1">
    <location>
        <begin position="329"/>
        <end position="359"/>
    </location>
</feature>
<sequence>IFFLICRLSLLVVFLLFWKNADGVKAYSNAHHLWGQPSDALSPHAVQSSMSETRVTLPVEEVGSCLFPNKPLKSRSKLNVLQFVKGGSSSYQSTSLAQTAPGSSVSASLPLPPVQQPSSSLMSSGSTILGVASGSNLETQYAASGSGSLVSNQGERNSYSELGISGPSTSDNLHVSSNSFSLKPPAIYSQTTSSGSSYKTVSQVGSLSQTGASGQFTSQGGNYYSGLLPQSPATSSQSALGYSKLISSPQRTSSQSGSVLSSRKQYASASQGSSGAQFGASTGFASQGMSSSYSGSVQSQDTTGQFAPGSPSSYDGLYCKCALSPQGVDSQSTIQSSRKQFTSGYGTQSGSSKTFTLQGSIAFDGSPQPQGTASQFSPVSPSYPSVSSPSQDVASPSTMVQVSQKQLASTFTGSSGTQGGSSTPFTLQGVTAYGGSPQGATSQFSPGSKSSYASVSLSSPQAGPSTTVQGSRKQFTSTFTGSSGTQAGSSTLFTLQGSTSYGGSPQLQDTAGTFAPGSLSSYASVSLSSPQAVAGPSMVQSSRKQFTSGFRGSSGAQFGASTGFATERVNSRYSVASQSSSQKQFTSASQRRIGASTGFVSQGMSRFYSGSVKSQDPASQFAPKPQSPHASVSLSSPQAGPSTTVQASLKQLASTFTGSSGTQAGSSTPFTLQGSTAYGGSPQDSTSQFAPGPQSPYASVSLSSPQAVAGPSSSGTQAGSSTCFTLLGSTAYGGSSRPQDAASQFIPGSSSPYASVSSSSSQGVASPSSQSKWYLYHRFRMKSGHRSAYIMEYNIIIYYRTVKQLKLVQSEVKSIHQLYSF</sequence>
<evidence type="ECO:0000313" key="4">
    <source>
        <dbReference type="Proteomes" id="UP000472260"/>
    </source>
</evidence>
<feature type="compositionally biased region" description="Low complexity" evidence="1">
    <location>
        <begin position="289"/>
        <end position="300"/>
    </location>
</feature>
<feature type="compositionally biased region" description="Low complexity" evidence="1">
    <location>
        <begin position="409"/>
        <end position="426"/>
    </location>
</feature>
<feature type="compositionally biased region" description="Polar residues" evidence="1">
    <location>
        <begin position="628"/>
        <end position="653"/>
    </location>
</feature>
<feature type="compositionally biased region" description="Low complexity" evidence="1">
    <location>
        <begin position="448"/>
        <end position="459"/>
    </location>
</feature>
<evidence type="ECO:0000313" key="3">
    <source>
        <dbReference type="Ensembl" id="ENSSANP00000083899.1"/>
    </source>
</evidence>
<feature type="region of interest" description="Disordered" evidence="1">
    <location>
        <begin position="102"/>
        <end position="125"/>
    </location>
</feature>
<feature type="chain" id="PRO_5025399738" evidence="2">
    <location>
        <begin position="24"/>
        <end position="821"/>
    </location>
</feature>
<protein>
    <submittedName>
        <fullName evidence="3">Zgc:173770</fullName>
    </submittedName>
</protein>
<feature type="compositionally biased region" description="Polar residues" evidence="1">
    <location>
        <begin position="696"/>
        <end position="717"/>
    </location>
</feature>
<evidence type="ECO:0000256" key="1">
    <source>
        <dbReference type="SAM" id="MobiDB-lite"/>
    </source>
</evidence>
<name>A0A671RKM5_9TELE</name>
<feature type="compositionally biased region" description="Polar residues" evidence="1">
    <location>
        <begin position="438"/>
        <end position="447"/>
    </location>
</feature>
<accession>A0A671RKM5</accession>
<dbReference type="Ensembl" id="ENSSANT00000089176.1">
    <property type="protein sequence ID" value="ENSSANP00000083899.1"/>
    <property type="gene ID" value="ENSSANG00000041649.1"/>
</dbReference>
<keyword evidence="4" id="KW-1185">Reference proteome</keyword>
<evidence type="ECO:0000256" key="2">
    <source>
        <dbReference type="SAM" id="SignalP"/>
    </source>
</evidence>
<feature type="compositionally biased region" description="Polar residues" evidence="1">
    <location>
        <begin position="391"/>
        <end position="408"/>
    </location>
</feature>
<feature type="compositionally biased region" description="Polar residues" evidence="1">
    <location>
        <begin position="367"/>
        <end position="376"/>
    </location>
</feature>
<feature type="region of interest" description="Disordered" evidence="1">
    <location>
        <begin position="329"/>
        <end position="485"/>
    </location>
</feature>
<reference evidence="3" key="2">
    <citation type="submission" date="2025-09" db="UniProtKB">
        <authorList>
            <consortium name="Ensembl"/>
        </authorList>
    </citation>
    <scope>IDENTIFICATION</scope>
</reference>
<keyword evidence="2" id="KW-0732">Signal</keyword>